<proteinExistence type="predicted"/>
<protein>
    <submittedName>
        <fullName evidence="1">Uncharacterized protein</fullName>
    </submittedName>
</protein>
<comment type="caution">
    <text evidence="1">The sequence shown here is derived from an EMBL/GenBank/DDBJ whole genome shotgun (WGS) entry which is preliminary data.</text>
</comment>
<dbReference type="Proteomes" id="UP000693672">
    <property type="component" value="Unassembled WGS sequence"/>
</dbReference>
<accession>A0A916K4R1</accession>
<dbReference type="EMBL" id="CAJVAS010000019">
    <property type="protein sequence ID" value="CAG7638889.1"/>
    <property type="molecule type" value="Genomic_DNA"/>
</dbReference>
<keyword evidence="2" id="KW-1185">Reference proteome</keyword>
<gene>
    <name evidence="1" type="ORF">PAESOLCIP111_03987</name>
</gene>
<reference evidence="1" key="1">
    <citation type="submission" date="2021-06" db="EMBL/GenBank/DDBJ databases">
        <authorList>
            <person name="Criscuolo A."/>
        </authorList>
    </citation>
    <scope>NUCLEOTIDE SEQUENCE</scope>
    <source>
        <strain evidence="1">CIP111600</strain>
    </source>
</reference>
<sequence>MNCRNDILMLLQACQRLYETVGIPGRLAESAEDTAYSSLVLSFDAIGRFNRSVKTELNRIPGLEAEQEGIHILQIFASSLDLNRNDRESEPSYPPDLYRTVNRLNVSLPLGAFGLMEDEAVLFYKLNVLLDLKQDLGWNTQLIDRNIGLLLHIHDVFIDTLEEVATGKLSYDSAISRLRLP</sequence>
<dbReference type="AlphaFoldDB" id="A0A916K4R1"/>
<name>A0A916K4R1_9BACL</name>
<evidence type="ECO:0000313" key="1">
    <source>
        <dbReference type="EMBL" id="CAG7638889.1"/>
    </source>
</evidence>
<organism evidence="1 2">
    <name type="scientific">Paenibacillus solanacearum</name>
    <dbReference type="NCBI Taxonomy" id="2048548"/>
    <lineage>
        <taxon>Bacteria</taxon>
        <taxon>Bacillati</taxon>
        <taxon>Bacillota</taxon>
        <taxon>Bacilli</taxon>
        <taxon>Bacillales</taxon>
        <taxon>Paenibacillaceae</taxon>
        <taxon>Paenibacillus</taxon>
    </lineage>
</organism>
<evidence type="ECO:0000313" key="2">
    <source>
        <dbReference type="Proteomes" id="UP000693672"/>
    </source>
</evidence>